<dbReference type="GO" id="GO:0031624">
    <property type="term" value="F:ubiquitin conjugating enzyme binding"/>
    <property type="evidence" value="ECO:0007669"/>
    <property type="project" value="TreeGrafter"/>
</dbReference>
<dbReference type="GO" id="GO:0000151">
    <property type="term" value="C:ubiquitin ligase complex"/>
    <property type="evidence" value="ECO:0007669"/>
    <property type="project" value="TreeGrafter"/>
</dbReference>
<dbReference type="InterPro" id="IPR042460">
    <property type="entry name" value="DCN1-like_PONY"/>
</dbReference>
<proteinExistence type="predicted"/>
<evidence type="ECO:0000256" key="1">
    <source>
        <dbReference type="RuleBase" id="RU410713"/>
    </source>
</evidence>
<comment type="function">
    <text evidence="1">Neddylation of cullins play an essential role in the regulation of SCF-type complexes activity.</text>
</comment>
<protein>
    <recommendedName>
        <fullName evidence="1">Defective in cullin neddylation protein</fullName>
    </recommendedName>
</protein>
<gene>
    <name evidence="3" type="ORF">F1559_003407</name>
</gene>
<dbReference type="PANTHER" id="PTHR12281">
    <property type="entry name" value="RP42 RELATED"/>
    <property type="match status" value="1"/>
</dbReference>
<dbReference type="Proteomes" id="UP000530660">
    <property type="component" value="Unassembled WGS sequence"/>
</dbReference>
<evidence type="ECO:0000259" key="2">
    <source>
        <dbReference type="PROSITE" id="PS51229"/>
    </source>
</evidence>
<dbReference type="AlphaFoldDB" id="A0A7J7IKE8"/>
<dbReference type="Gene3D" id="1.10.238.200">
    <property type="entry name" value="Cullin, PONY binding domain"/>
    <property type="match status" value="1"/>
</dbReference>
<comment type="caution">
    <text evidence="3">The sequence shown here is derived from an EMBL/GenBank/DDBJ whole genome shotgun (WGS) entry which is preliminary data.</text>
</comment>
<organism evidence="3 4">
    <name type="scientific">Cyanidiococcus yangmingshanensis</name>
    <dbReference type="NCBI Taxonomy" id="2690220"/>
    <lineage>
        <taxon>Eukaryota</taxon>
        <taxon>Rhodophyta</taxon>
        <taxon>Bangiophyceae</taxon>
        <taxon>Cyanidiales</taxon>
        <taxon>Cyanidiaceae</taxon>
        <taxon>Cyanidiococcus</taxon>
    </lineage>
</organism>
<dbReference type="InterPro" id="IPR014764">
    <property type="entry name" value="DCN-prot"/>
</dbReference>
<sequence length="291" mass="33018">MSGSGEPPELPSTTRCAVGQLFRQYAAFDHQRNRLEASTLAEAKEAALSASDDVDTMLGPAALIHFFDDLDVDLLCLAALAFAWLGRWQHPCYCTRAEFERAVRYALWGRLQPHSNNEIELSFIWPAEPSVLVERLRAGFPDAVLSSALTSSEAFLDFYLFAFDYNQTSPYRRCLSLADARWLWRQLLGEPGCVGAFRSESSTGSSKTECSLTRSWRYLERFDAYLDTLSADDTTITRDTWYWVLVFAQRTQHDHSDLLEVYDRDGAWPLLLDGFVRFLLEQQHADASLGT</sequence>
<dbReference type="Gene3D" id="1.10.238.10">
    <property type="entry name" value="EF-hand"/>
    <property type="match status" value="1"/>
</dbReference>
<dbReference type="GO" id="GO:0045116">
    <property type="term" value="P:protein neddylation"/>
    <property type="evidence" value="ECO:0007669"/>
    <property type="project" value="TreeGrafter"/>
</dbReference>
<reference evidence="3 4" key="1">
    <citation type="journal article" date="2020" name="J. Phycol.">
        <title>Comparative genome analysis reveals Cyanidiococcus gen. nov., a new extremophilic red algal genus sister to Cyanidioschyzon (Cyanidioschyzonaceae, Rhodophyta).</title>
        <authorList>
            <person name="Liu S.-L."/>
            <person name="Chiang Y.-R."/>
            <person name="Yoon H.S."/>
            <person name="Fu H.-Y."/>
        </authorList>
    </citation>
    <scope>NUCLEOTIDE SEQUENCE [LARGE SCALE GENOMIC DNA]</scope>
    <source>
        <strain evidence="3 4">THAL066</strain>
    </source>
</reference>
<keyword evidence="4" id="KW-1185">Reference proteome</keyword>
<evidence type="ECO:0000313" key="4">
    <source>
        <dbReference type="Proteomes" id="UP000530660"/>
    </source>
</evidence>
<dbReference type="GO" id="GO:0032182">
    <property type="term" value="F:ubiquitin-like protein binding"/>
    <property type="evidence" value="ECO:0007669"/>
    <property type="project" value="TreeGrafter"/>
</dbReference>
<dbReference type="GO" id="GO:0097602">
    <property type="term" value="F:cullin family protein binding"/>
    <property type="evidence" value="ECO:0007669"/>
    <property type="project" value="TreeGrafter"/>
</dbReference>
<evidence type="ECO:0000313" key="3">
    <source>
        <dbReference type="EMBL" id="KAF6002781.1"/>
    </source>
</evidence>
<feature type="domain" description="DCUN1" evidence="2">
    <location>
        <begin position="35"/>
        <end position="280"/>
    </location>
</feature>
<dbReference type="EMBL" id="VWRR01000009">
    <property type="protein sequence ID" value="KAF6002781.1"/>
    <property type="molecule type" value="Genomic_DNA"/>
</dbReference>
<dbReference type="Pfam" id="PF03556">
    <property type="entry name" value="Cullin_binding"/>
    <property type="match status" value="1"/>
</dbReference>
<name>A0A7J7IKE8_9RHOD</name>
<dbReference type="OrthoDB" id="780at2759"/>
<dbReference type="InterPro" id="IPR005176">
    <property type="entry name" value="PONY_dom"/>
</dbReference>
<dbReference type="PROSITE" id="PS51229">
    <property type="entry name" value="DCUN1"/>
    <property type="match status" value="1"/>
</dbReference>
<accession>A0A7J7IKE8</accession>